<dbReference type="Pfam" id="PF01485">
    <property type="entry name" value="IBR"/>
    <property type="match status" value="2"/>
</dbReference>
<keyword evidence="6" id="KW-0863">Zinc-finger</keyword>
<feature type="domain" description="RING-type" evidence="10">
    <location>
        <begin position="271"/>
        <end position="468"/>
    </location>
</feature>
<accession>A0A4Y7SU67</accession>
<evidence type="ECO:0000256" key="3">
    <source>
        <dbReference type="ARBA" id="ARBA00022679"/>
    </source>
</evidence>
<keyword evidence="7" id="KW-0833">Ubl conjugation pathway</keyword>
<evidence type="ECO:0000256" key="4">
    <source>
        <dbReference type="ARBA" id="ARBA00022723"/>
    </source>
</evidence>
<protein>
    <recommendedName>
        <fullName evidence="2">RBR-type E3 ubiquitin transferase</fullName>
        <ecNumber evidence="2">2.3.2.31</ecNumber>
    </recommendedName>
</protein>
<dbReference type="PROSITE" id="PS51873">
    <property type="entry name" value="TRIAD"/>
    <property type="match status" value="1"/>
</dbReference>
<dbReference type="InterPro" id="IPR013083">
    <property type="entry name" value="Znf_RING/FYVE/PHD"/>
</dbReference>
<gene>
    <name evidence="11" type="ORF">FA13DRAFT_1693108</name>
</gene>
<proteinExistence type="predicted"/>
<dbReference type="CDD" id="cd20335">
    <property type="entry name" value="BRcat_RBR"/>
    <property type="match status" value="1"/>
</dbReference>
<dbReference type="STRING" id="71717.A0A4Y7SU67"/>
<dbReference type="PANTHER" id="PTHR11685">
    <property type="entry name" value="RBR FAMILY RING FINGER AND IBR DOMAIN-CONTAINING"/>
    <property type="match status" value="1"/>
</dbReference>
<dbReference type="CDD" id="cd22584">
    <property type="entry name" value="Rcat_RBR_unk"/>
    <property type="match status" value="1"/>
</dbReference>
<dbReference type="Gene3D" id="1.20.120.1750">
    <property type="match status" value="1"/>
</dbReference>
<dbReference type="InterPro" id="IPR002867">
    <property type="entry name" value="IBR_dom"/>
</dbReference>
<dbReference type="InterPro" id="IPR031127">
    <property type="entry name" value="E3_UB_ligase_RBR"/>
</dbReference>
<evidence type="ECO:0000256" key="5">
    <source>
        <dbReference type="ARBA" id="ARBA00022737"/>
    </source>
</evidence>
<keyword evidence="8" id="KW-0862">Zinc</keyword>
<evidence type="ECO:0000256" key="1">
    <source>
        <dbReference type="ARBA" id="ARBA00001798"/>
    </source>
</evidence>
<evidence type="ECO:0000256" key="6">
    <source>
        <dbReference type="ARBA" id="ARBA00022771"/>
    </source>
</evidence>
<dbReference type="PROSITE" id="PS00518">
    <property type="entry name" value="ZF_RING_1"/>
    <property type="match status" value="1"/>
</dbReference>
<dbReference type="SUPFAM" id="SSF57850">
    <property type="entry name" value="RING/U-box"/>
    <property type="match status" value="1"/>
</dbReference>
<comment type="caution">
    <text evidence="11">The sequence shown here is derived from an EMBL/GenBank/DDBJ whole genome shotgun (WGS) entry which is preliminary data.</text>
</comment>
<keyword evidence="12" id="KW-1185">Reference proteome</keyword>
<dbReference type="GO" id="GO:0016567">
    <property type="term" value="P:protein ubiquitination"/>
    <property type="evidence" value="ECO:0007669"/>
    <property type="project" value="InterPro"/>
</dbReference>
<evidence type="ECO:0000313" key="12">
    <source>
        <dbReference type="Proteomes" id="UP000298030"/>
    </source>
</evidence>
<name>A0A4Y7SU67_COPMI</name>
<dbReference type="OrthoDB" id="9977870at2759"/>
<keyword evidence="5" id="KW-0677">Repeat</keyword>
<dbReference type="InterPro" id="IPR044066">
    <property type="entry name" value="TRIAD_supradom"/>
</dbReference>
<evidence type="ECO:0000259" key="10">
    <source>
        <dbReference type="PROSITE" id="PS51873"/>
    </source>
</evidence>
<dbReference type="AlphaFoldDB" id="A0A4Y7SU67"/>
<dbReference type="InterPro" id="IPR017907">
    <property type="entry name" value="Znf_RING_CS"/>
</dbReference>
<evidence type="ECO:0000256" key="8">
    <source>
        <dbReference type="ARBA" id="ARBA00022833"/>
    </source>
</evidence>
<sequence>MTALFSPPAAPPAPTSSSSTASNQVSPALCDLKTLLQRHEVGAAVLQVMFTIRRLDHELHGEKPMSGKAPIRGSQLDGVDGPSKVAGGERLTQNLARELFDALDTLDAFSGGQHFEHNMKQIYEAENLTSLLASNVSAKAIEDDHTTAEAVQDEAELPLETICQTLVQRADFAALLRGEETDLTSNRCQAVIWALARQWHVDVNRESFARKNGGSNVDKTNCQILFEHHYFKTLFDATKDSYGQKAHPEPVFDWNEPWWDSKEPAGNAKLPRIECVGCCDPVLPLDCLQSSCGHYFCEGCVVTLASICVKDESSFPMKCCKQPMKPSDITPFLDESLRMLYAAACLEFGTPVGERVYCPRSKCSAFLGATAPGSGPSRRDGATLTCQNCHIAVCTGCKERAHPGENCEENKEMLVTRKLAEARNWKSCPKCRAIIEKTEGCNYMLCRCREEFCYGCGVSWQPGVPCSC</sequence>
<dbReference type="EC" id="2.3.2.31" evidence="2"/>
<keyword evidence="3" id="KW-0808">Transferase</keyword>
<evidence type="ECO:0000256" key="7">
    <source>
        <dbReference type="ARBA" id="ARBA00022786"/>
    </source>
</evidence>
<dbReference type="GO" id="GO:0061630">
    <property type="term" value="F:ubiquitin protein ligase activity"/>
    <property type="evidence" value="ECO:0007669"/>
    <property type="project" value="UniProtKB-EC"/>
</dbReference>
<feature type="region of interest" description="Disordered" evidence="9">
    <location>
        <begin position="1"/>
        <end position="23"/>
    </location>
</feature>
<evidence type="ECO:0000313" key="11">
    <source>
        <dbReference type="EMBL" id="TEB25400.1"/>
    </source>
</evidence>
<dbReference type="Gene3D" id="3.30.40.10">
    <property type="entry name" value="Zinc/RING finger domain, C3HC4 (zinc finger)"/>
    <property type="match status" value="1"/>
</dbReference>
<organism evidence="11 12">
    <name type="scientific">Coprinellus micaceus</name>
    <name type="common">Glistening ink-cap mushroom</name>
    <name type="synonym">Coprinus micaceus</name>
    <dbReference type="NCBI Taxonomy" id="71717"/>
    <lineage>
        <taxon>Eukaryota</taxon>
        <taxon>Fungi</taxon>
        <taxon>Dikarya</taxon>
        <taxon>Basidiomycota</taxon>
        <taxon>Agaricomycotina</taxon>
        <taxon>Agaricomycetes</taxon>
        <taxon>Agaricomycetidae</taxon>
        <taxon>Agaricales</taxon>
        <taxon>Agaricineae</taxon>
        <taxon>Psathyrellaceae</taxon>
        <taxon>Coprinellus</taxon>
    </lineage>
</organism>
<reference evidence="11 12" key="1">
    <citation type="journal article" date="2019" name="Nat. Ecol. Evol.">
        <title>Megaphylogeny resolves global patterns of mushroom evolution.</title>
        <authorList>
            <person name="Varga T."/>
            <person name="Krizsan K."/>
            <person name="Foldi C."/>
            <person name="Dima B."/>
            <person name="Sanchez-Garcia M."/>
            <person name="Sanchez-Ramirez S."/>
            <person name="Szollosi G.J."/>
            <person name="Szarkandi J.G."/>
            <person name="Papp V."/>
            <person name="Albert L."/>
            <person name="Andreopoulos W."/>
            <person name="Angelini C."/>
            <person name="Antonin V."/>
            <person name="Barry K.W."/>
            <person name="Bougher N.L."/>
            <person name="Buchanan P."/>
            <person name="Buyck B."/>
            <person name="Bense V."/>
            <person name="Catcheside P."/>
            <person name="Chovatia M."/>
            <person name="Cooper J."/>
            <person name="Damon W."/>
            <person name="Desjardin D."/>
            <person name="Finy P."/>
            <person name="Geml J."/>
            <person name="Haridas S."/>
            <person name="Hughes K."/>
            <person name="Justo A."/>
            <person name="Karasinski D."/>
            <person name="Kautmanova I."/>
            <person name="Kiss B."/>
            <person name="Kocsube S."/>
            <person name="Kotiranta H."/>
            <person name="LaButti K.M."/>
            <person name="Lechner B.E."/>
            <person name="Liimatainen K."/>
            <person name="Lipzen A."/>
            <person name="Lukacs Z."/>
            <person name="Mihaltcheva S."/>
            <person name="Morgado L.N."/>
            <person name="Niskanen T."/>
            <person name="Noordeloos M.E."/>
            <person name="Ohm R.A."/>
            <person name="Ortiz-Santana B."/>
            <person name="Ovrebo C."/>
            <person name="Racz N."/>
            <person name="Riley R."/>
            <person name="Savchenko A."/>
            <person name="Shiryaev A."/>
            <person name="Soop K."/>
            <person name="Spirin V."/>
            <person name="Szebenyi C."/>
            <person name="Tomsovsky M."/>
            <person name="Tulloss R.E."/>
            <person name="Uehling J."/>
            <person name="Grigoriev I.V."/>
            <person name="Vagvolgyi C."/>
            <person name="Papp T."/>
            <person name="Martin F.M."/>
            <person name="Miettinen O."/>
            <person name="Hibbett D.S."/>
            <person name="Nagy L.G."/>
        </authorList>
    </citation>
    <scope>NUCLEOTIDE SEQUENCE [LARGE SCALE GENOMIC DNA]</scope>
    <source>
        <strain evidence="11 12">FP101781</strain>
    </source>
</reference>
<keyword evidence="4" id="KW-0479">Metal-binding</keyword>
<dbReference type="GO" id="GO:0008270">
    <property type="term" value="F:zinc ion binding"/>
    <property type="evidence" value="ECO:0007669"/>
    <property type="project" value="UniProtKB-KW"/>
</dbReference>
<dbReference type="EMBL" id="QPFP01000057">
    <property type="protein sequence ID" value="TEB25400.1"/>
    <property type="molecule type" value="Genomic_DNA"/>
</dbReference>
<comment type="catalytic activity">
    <reaction evidence="1">
        <text>[E2 ubiquitin-conjugating enzyme]-S-ubiquitinyl-L-cysteine + [acceptor protein]-L-lysine = [E2 ubiquitin-conjugating enzyme]-L-cysteine + [acceptor protein]-N(6)-ubiquitinyl-L-lysine.</text>
        <dbReference type="EC" id="2.3.2.31"/>
    </reaction>
</comment>
<evidence type="ECO:0000256" key="9">
    <source>
        <dbReference type="SAM" id="MobiDB-lite"/>
    </source>
</evidence>
<evidence type="ECO:0000256" key="2">
    <source>
        <dbReference type="ARBA" id="ARBA00012251"/>
    </source>
</evidence>
<dbReference type="Proteomes" id="UP000298030">
    <property type="component" value="Unassembled WGS sequence"/>
</dbReference>
<dbReference type="SMART" id="SM00647">
    <property type="entry name" value="IBR"/>
    <property type="match status" value="2"/>
</dbReference>